<dbReference type="PANTHER" id="PTHR37836">
    <property type="entry name" value="LMO1036 PROTEIN"/>
    <property type="match status" value="1"/>
</dbReference>
<organism evidence="2 3">
    <name type="scientific">Nitratireductor aestuarii</name>
    <dbReference type="NCBI Taxonomy" id="1735103"/>
    <lineage>
        <taxon>Bacteria</taxon>
        <taxon>Pseudomonadati</taxon>
        <taxon>Pseudomonadota</taxon>
        <taxon>Alphaproteobacteria</taxon>
        <taxon>Hyphomicrobiales</taxon>
        <taxon>Phyllobacteriaceae</taxon>
        <taxon>Nitratireductor</taxon>
    </lineage>
</organism>
<gene>
    <name evidence="2" type="ORF">GCM10011385_03780</name>
</gene>
<feature type="domain" description="Apiosidase-like catalytic" evidence="1">
    <location>
        <begin position="58"/>
        <end position="359"/>
    </location>
</feature>
<accession>A0A916RH00</accession>
<dbReference type="Pfam" id="PF13204">
    <property type="entry name" value="Apiosidase"/>
    <property type="match status" value="1"/>
</dbReference>
<protein>
    <recommendedName>
        <fullName evidence="1">Apiosidase-like catalytic domain-containing protein</fullName>
    </recommendedName>
</protein>
<dbReference type="RefSeq" id="WP_188719229.1">
    <property type="nucleotide sequence ID" value="NZ_BMIF01000001.1"/>
</dbReference>
<dbReference type="PANTHER" id="PTHR37836:SF2">
    <property type="entry name" value="DUF4038 DOMAIN-CONTAINING PROTEIN"/>
    <property type="match status" value="1"/>
</dbReference>
<reference evidence="2" key="2">
    <citation type="submission" date="2020-09" db="EMBL/GenBank/DDBJ databases">
        <authorList>
            <person name="Sun Q."/>
            <person name="Zhou Y."/>
        </authorList>
    </citation>
    <scope>NUCLEOTIDE SEQUENCE</scope>
    <source>
        <strain evidence="2">CGMCC 1.15320</strain>
    </source>
</reference>
<evidence type="ECO:0000313" key="2">
    <source>
        <dbReference type="EMBL" id="GGA53545.1"/>
    </source>
</evidence>
<keyword evidence="3" id="KW-1185">Reference proteome</keyword>
<sequence>MGRNWHGGITGAAFLLLLVGSQDAIAGSCEINGPGHGGPDNLPNKLSFPIRSAPEALHLVDAEGKPFFLHGDTAWSLIAQLSYEDAELYLRDRKARGFNAILVNLLEHRFASRAPANLAGDKPFLEGGDYTRPNERYFAHADRVLKLACDLGMLVLLAPSYAGYGGGGEGWYQSMELAGRDAMRSYGEYLGRRYGGLDNIIWVHGGDYDPPNRGLVVAMVQGINEYDENAVHTAHGAPGTSAKSYWEGARWLTINTVYTYDSVKQVTLVERKLRGTLPFILIEGKYENEHETGAYGVRVQAYEALLGGAAGHLYGNNPIWHFDGPGIFPIEISWQDALDSPGARSMQVMQKIVSGLEWWRLQPDTSNRLAPPHEDVSVALTDDGSAALLYFRWPEPLQLNPDVFDGPMVQAKWIDPTTGTSREVQGSPFKPLRRTITPPGENGAGDGDWLLHLTTGGGT</sequence>
<reference evidence="2" key="1">
    <citation type="journal article" date="2014" name="Int. J. Syst. Evol. Microbiol.">
        <title>Complete genome sequence of Corynebacterium casei LMG S-19264T (=DSM 44701T), isolated from a smear-ripened cheese.</title>
        <authorList>
            <consortium name="US DOE Joint Genome Institute (JGI-PGF)"/>
            <person name="Walter F."/>
            <person name="Albersmeier A."/>
            <person name="Kalinowski J."/>
            <person name="Ruckert C."/>
        </authorList>
    </citation>
    <scope>NUCLEOTIDE SEQUENCE</scope>
    <source>
        <strain evidence="2">CGMCC 1.15320</strain>
    </source>
</reference>
<dbReference type="EMBL" id="BMIF01000001">
    <property type="protein sequence ID" value="GGA53545.1"/>
    <property type="molecule type" value="Genomic_DNA"/>
</dbReference>
<dbReference type="AlphaFoldDB" id="A0A916RH00"/>
<dbReference type="Gene3D" id="3.20.20.80">
    <property type="entry name" value="Glycosidases"/>
    <property type="match status" value="1"/>
</dbReference>
<dbReference type="InterPro" id="IPR017853">
    <property type="entry name" value="GH"/>
</dbReference>
<evidence type="ECO:0000313" key="3">
    <source>
        <dbReference type="Proteomes" id="UP000636264"/>
    </source>
</evidence>
<name>A0A916RH00_9HYPH</name>
<dbReference type="Proteomes" id="UP000636264">
    <property type="component" value="Unassembled WGS sequence"/>
</dbReference>
<dbReference type="SUPFAM" id="SSF51445">
    <property type="entry name" value="(Trans)glycosidases"/>
    <property type="match status" value="1"/>
</dbReference>
<evidence type="ECO:0000259" key="1">
    <source>
        <dbReference type="Pfam" id="PF13204"/>
    </source>
</evidence>
<dbReference type="InterPro" id="IPR025277">
    <property type="entry name" value="Apiosidase-like_cat_dom"/>
</dbReference>
<comment type="caution">
    <text evidence="2">The sequence shown here is derived from an EMBL/GenBank/DDBJ whole genome shotgun (WGS) entry which is preliminary data.</text>
</comment>
<proteinExistence type="predicted"/>